<keyword evidence="1" id="KW-0812">Transmembrane</keyword>
<keyword evidence="1" id="KW-1133">Transmembrane helix</keyword>
<proteinExistence type="predicted"/>
<name>A0A381TQF3_9ZZZZ</name>
<organism evidence="2">
    <name type="scientific">marine metagenome</name>
    <dbReference type="NCBI Taxonomy" id="408172"/>
    <lineage>
        <taxon>unclassified sequences</taxon>
        <taxon>metagenomes</taxon>
        <taxon>ecological metagenomes</taxon>
    </lineage>
</organism>
<gene>
    <name evidence="2" type="ORF">METZ01_LOCUS69147</name>
</gene>
<sequence>MFQNWETFIYLIVALAIVVPLLLKKFY</sequence>
<feature type="transmembrane region" description="Helical" evidence="1">
    <location>
        <begin position="6"/>
        <end position="23"/>
    </location>
</feature>
<dbReference type="EMBL" id="UINC01004710">
    <property type="protein sequence ID" value="SVA16293.1"/>
    <property type="molecule type" value="Genomic_DNA"/>
</dbReference>
<accession>A0A381TQF3</accession>
<protein>
    <submittedName>
        <fullName evidence="2">Uncharacterized protein</fullName>
    </submittedName>
</protein>
<dbReference type="AlphaFoldDB" id="A0A381TQF3"/>
<evidence type="ECO:0000313" key="2">
    <source>
        <dbReference type="EMBL" id="SVA16293.1"/>
    </source>
</evidence>
<reference evidence="2" key="1">
    <citation type="submission" date="2018-05" db="EMBL/GenBank/DDBJ databases">
        <authorList>
            <person name="Lanie J.A."/>
            <person name="Ng W.-L."/>
            <person name="Kazmierczak K.M."/>
            <person name="Andrzejewski T.M."/>
            <person name="Davidsen T.M."/>
            <person name="Wayne K.J."/>
            <person name="Tettelin H."/>
            <person name="Glass J.I."/>
            <person name="Rusch D."/>
            <person name="Podicherti R."/>
            <person name="Tsui H.-C.T."/>
            <person name="Winkler M.E."/>
        </authorList>
    </citation>
    <scope>NUCLEOTIDE SEQUENCE</scope>
</reference>
<keyword evidence="1" id="KW-0472">Membrane</keyword>
<evidence type="ECO:0000256" key="1">
    <source>
        <dbReference type="SAM" id="Phobius"/>
    </source>
</evidence>